<keyword evidence="3" id="KW-1185">Reference proteome</keyword>
<dbReference type="EMBL" id="AP026801">
    <property type="protein sequence ID" value="BDR55928.1"/>
    <property type="molecule type" value="Genomic_DNA"/>
</dbReference>
<dbReference type="KEGG" id="xak:KIMC2_04900"/>
<evidence type="ECO:0000313" key="3">
    <source>
        <dbReference type="Proteomes" id="UP001321804"/>
    </source>
</evidence>
<dbReference type="Proteomes" id="UP001321804">
    <property type="component" value="Chromosome"/>
</dbReference>
<feature type="domain" description="EfeO-type cupredoxin-like" evidence="1">
    <location>
        <begin position="2"/>
        <end position="85"/>
    </location>
</feature>
<dbReference type="SUPFAM" id="SSF49503">
    <property type="entry name" value="Cupredoxins"/>
    <property type="match status" value="1"/>
</dbReference>
<gene>
    <name evidence="2" type="ORF">KIMC2_04900</name>
</gene>
<accession>A0AAU9DM42</accession>
<sequence length="86" mass="9673">MQKAKIVINKGYKPDTVKFNKSDPAEITFVQEDSSDCLRQVQSKDLNFQVELPVGSEKTISIKTDQAGEFNFSCGMNMFHGKVIIE</sequence>
<dbReference type="Gene3D" id="2.60.40.420">
    <property type="entry name" value="Cupredoxins - blue copper proteins"/>
    <property type="match status" value="1"/>
</dbReference>
<dbReference type="RefSeq" id="WP_317697681.1">
    <property type="nucleotide sequence ID" value="NZ_AP026801.1"/>
</dbReference>
<name>A0AAU9DM42_9LACO</name>
<dbReference type="InterPro" id="IPR008972">
    <property type="entry name" value="Cupredoxin"/>
</dbReference>
<dbReference type="InterPro" id="IPR028096">
    <property type="entry name" value="EfeO_Cupredoxin"/>
</dbReference>
<proteinExistence type="predicted"/>
<evidence type="ECO:0000313" key="2">
    <source>
        <dbReference type="EMBL" id="BDR55928.1"/>
    </source>
</evidence>
<dbReference type="AlphaFoldDB" id="A0AAU9DM42"/>
<protein>
    <submittedName>
        <fullName evidence="2">Copper-binding protein</fullName>
    </submittedName>
</protein>
<evidence type="ECO:0000259" key="1">
    <source>
        <dbReference type="Pfam" id="PF13473"/>
    </source>
</evidence>
<dbReference type="Pfam" id="PF13473">
    <property type="entry name" value="Cupredoxin_1"/>
    <property type="match status" value="1"/>
</dbReference>
<organism evidence="2 3">
    <name type="scientific">Xylocopilactobacillus apis</name>
    <dbReference type="NCBI Taxonomy" id="2932183"/>
    <lineage>
        <taxon>Bacteria</taxon>
        <taxon>Bacillati</taxon>
        <taxon>Bacillota</taxon>
        <taxon>Bacilli</taxon>
        <taxon>Lactobacillales</taxon>
        <taxon>Lactobacillaceae</taxon>
        <taxon>Xylocopilactobacillus</taxon>
    </lineage>
</organism>
<reference evidence="2 3" key="1">
    <citation type="journal article" date="2023" name="Microbiol. Spectr.">
        <title>Symbiosis of Carpenter Bees with Uncharacterized Lactic Acid Bacteria Showing NAD Auxotrophy.</title>
        <authorList>
            <person name="Kawasaki S."/>
            <person name="Ozawa K."/>
            <person name="Mori T."/>
            <person name="Yamamoto A."/>
            <person name="Ito M."/>
            <person name="Ohkuma M."/>
            <person name="Sakamoto M."/>
            <person name="Matsutani M."/>
        </authorList>
    </citation>
    <scope>NUCLEOTIDE SEQUENCE [LARGE SCALE GENOMIC DNA]</scope>
    <source>
        <strain evidence="2 3">KimC2</strain>
    </source>
</reference>